<comment type="caution">
    <text evidence="5">The sequence shown here is derived from an EMBL/GenBank/DDBJ whole genome shotgun (WGS) entry which is preliminary data.</text>
</comment>
<organism evidence="5 6">
    <name type="scientific">Amycolatopsis acidiphila</name>
    <dbReference type="NCBI Taxonomy" id="715473"/>
    <lineage>
        <taxon>Bacteria</taxon>
        <taxon>Bacillati</taxon>
        <taxon>Actinomycetota</taxon>
        <taxon>Actinomycetes</taxon>
        <taxon>Pseudonocardiales</taxon>
        <taxon>Pseudonocardiaceae</taxon>
        <taxon>Amycolatopsis</taxon>
    </lineage>
</organism>
<feature type="domain" description="Enoyl-CoA hydratase/isomerase" evidence="4">
    <location>
        <begin position="16"/>
        <end position="333"/>
    </location>
</feature>
<name>A0A558AFI8_9PSEU</name>
<dbReference type="Gene3D" id="3.90.226.10">
    <property type="entry name" value="2-enoyl-CoA Hydratase, Chain A, domain 1"/>
    <property type="match status" value="1"/>
</dbReference>
<dbReference type="EC" id="3.1.2.4" evidence="2"/>
<dbReference type="GO" id="GO:0006574">
    <property type="term" value="P:L-valine catabolic process"/>
    <property type="evidence" value="ECO:0007669"/>
    <property type="project" value="TreeGrafter"/>
</dbReference>
<evidence type="ECO:0000256" key="2">
    <source>
        <dbReference type="ARBA" id="ARBA00011915"/>
    </source>
</evidence>
<dbReference type="SUPFAM" id="SSF52096">
    <property type="entry name" value="ClpP/crotonase"/>
    <property type="match status" value="1"/>
</dbReference>
<evidence type="ECO:0000313" key="5">
    <source>
        <dbReference type="EMBL" id="TVT23022.1"/>
    </source>
</evidence>
<proteinExistence type="predicted"/>
<evidence type="ECO:0000256" key="1">
    <source>
        <dbReference type="ARBA" id="ARBA00001709"/>
    </source>
</evidence>
<dbReference type="GO" id="GO:0005829">
    <property type="term" value="C:cytosol"/>
    <property type="evidence" value="ECO:0007669"/>
    <property type="project" value="TreeGrafter"/>
</dbReference>
<reference evidence="5 6" key="1">
    <citation type="submission" date="2019-07" db="EMBL/GenBank/DDBJ databases">
        <title>New species of Amycolatopsis and Streptomyces.</title>
        <authorList>
            <person name="Duangmal K."/>
            <person name="Teo W.F.A."/>
            <person name="Lipun K."/>
        </authorList>
    </citation>
    <scope>NUCLEOTIDE SEQUENCE [LARGE SCALE GENOMIC DNA]</scope>
    <source>
        <strain evidence="5 6">JCM 30562</strain>
    </source>
</reference>
<keyword evidence="6" id="KW-1185">Reference proteome</keyword>
<evidence type="ECO:0000313" key="6">
    <source>
        <dbReference type="Proteomes" id="UP000318578"/>
    </source>
</evidence>
<gene>
    <name evidence="5" type="ORF">FNH06_11645</name>
</gene>
<dbReference type="EMBL" id="VJZA01000014">
    <property type="protein sequence ID" value="TVT23022.1"/>
    <property type="molecule type" value="Genomic_DNA"/>
</dbReference>
<accession>A0A558AFI8</accession>
<protein>
    <recommendedName>
        <fullName evidence="2">3-hydroxyisobutyryl-CoA hydrolase</fullName>
        <ecNumber evidence="2">3.1.2.4</ecNumber>
    </recommendedName>
</protein>
<dbReference type="GO" id="GO:0016853">
    <property type="term" value="F:isomerase activity"/>
    <property type="evidence" value="ECO:0007669"/>
    <property type="project" value="UniProtKB-KW"/>
</dbReference>
<dbReference type="CDD" id="cd06558">
    <property type="entry name" value="crotonase-like"/>
    <property type="match status" value="1"/>
</dbReference>
<dbReference type="Proteomes" id="UP000318578">
    <property type="component" value="Unassembled WGS sequence"/>
</dbReference>
<dbReference type="InterPro" id="IPR045004">
    <property type="entry name" value="ECH_dom"/>
</dbReference>
<sequence>MVRGGTVRCRREGVLGRITLDRPEALNALDLEMIQGMRGALDAWEDDSRVRAVVLDGAGDRAFCAGGDIAVVHRSARTDPGLARRLWRAEYRLDARLARYPKPVVAIMDGITMGGGMGIGCHAALRIVTERAVLAMPEVGIGLAPDVGGTLLLARAPGETGTHLALTGDRLTAADALYCGLADHFARSSEVPGLIAHLADGGTVEKHARAPEPPVLPGHRAWIDACYGGAGTVEEILRRLAARPEAAAADAARKIVAAAPTAVKVTLRAIRAARSMTGIEECLRQDYRLCSRFLAHPDLAEGIRAAIIDKDRRPAWRPAELAAVTPACVDSFFAPLEDDLVLP</sequence>
<dbReference type="GO" id="GO:0003860">
    <property type="term" value="F:3-hydroxyisobutyryl-CoA hydrolase activity"/>
    <property type="evidence" value="ECO:0007669"/>
    <property type="project" value="UniProtKB-EC"/>
</dbReference>
<evidence type="ECO:0000259" key="4">
    <source>
        <dbReference type="Pfam" id="PF16113"/>
    </source>
</evidence>
<dbReference type="Pfam" id="PF16113">
    <property type="entry name" value="ECH_2"/>
    <property type="match status" value="1"/>
</dbReference>
<keyword evidence="5" id="KW-0413">Isomerase</keyword>
<dbReference type="InterPro" id="IPR029045">
    <property type="entry name" value="ClpP/crotonase-like_dom_sf"/>
</dbReference>
<dbReference type="OrthoDB" id="9790967at2"/>
<dbReference type="InterPro" id="IPR032259">
    <property type="entry name" value="HIBYL-CoA-H"/>
</dbReference>
<evidence type="ECO:0000256" key="3">
    <source>
        <dbReference type="ARBA" id="ARBA00022801"/>
    </source>
</evidence>
<dbReference type="NCBIfam" id="NF004127">
    <property type="entry name" value="PRK05617.1"/>
    <property type="match status" value="1"/>
</dbReference>
<keyword evidence="3" id="KW-0378">Hydrolase</keyword>
<dbReference type="PANTHER" id="PTHR43176:SF3">
    <property type="entry name" value="3-HYDROXYISOBUTYRYL-COA HYDROLASE, MITOCHONDRIAL"/>
    <property type="match status" value="1"/>
</dbReference>
<dbReference type="PANTHER" id="PTHR43176">
    <property type="entry name" value="3-HYDROXYISOBUTYRYL-COA HYDROLASE-RELATED"/>
    <property type="match status" value="1"/>
</dbReference>
<dbReference type="AlphaFoldDB" id="A0A558AFI8"/>
<comment type="catalytic activity">
    <reaction evidence="1">
        <text>3-hydroxy-2-methylpropanoyl-CoA + H2O = 3-hydroxy-2-methylpropanoate + CoA + H(+)</text>
        <dbReference type="Rhea" id="RHEA:20888"/>
        <dbReference type="ChEBI" id="CHEBI:11805"/>
        <dbReference type="ChEBI" id="CHEBI:15377"/>
        <dbReference type="ChEBI" id="CHEBI:15378"/>
        <dbReference type="ChEBI" id="CHEBI:57287"/>
        <dbReference type="ChEBI" id="CHEBI:57340"/>
        <dbReference type="EC" id="3.1.2.4"/>
    </reaction>
</comment>